<evidence type="ECO:0000256" key="1">
    <source>
        <dbReference type="ARBA" id="ARBA00001922"/>
    </source>
</evidence>
<evidence type="ECO:0000259" key="14">
    <source>
        <dbReference type="Pfam" id="PF02867"/>
    </source>
</evidence>
<dbReference type="InterPro" id="IPR050862">
    <property type="entry name" value="RdRp_reductase_class-2"/>
</dbReference>
<keyword evidence="8" id="KW-0560">Oxidoreductase</keyword>
<dbReference type="GO" id="GO:0071897">
    <property type="term" value="P:DNA biosynthetic process"/>
    <property type="evidence" value="ECO:0007669"/>
    <property type="project" value="UniProtKB-KW"/>
</dbReference>
<evidence type="ECO:0000256" key="8">
    <source>
        <dbReference type="ARBA" id="ARBA00023002"/>
    </source>
</evidence>
<accession>A0A6J6E0E0</accession>
<dbReference type="PRINTS" id="PR01183">
    <property type="entry name" value="RIBORDTASEM1"/>
</dbReference>
<comment type="catalytic activity">
    <reaction evidence="13">
        <text>a 2'-deoxyribonucleoside 5'-diphosphate + [thioredoxin]-disulfide + H2O = a ribonucleoside 5'-diphosphate + [thioredoxin]-dithiol</text>
        <dbReference type="Rhea" id="RHEA:23252"/>
        <dbReference type="Rhea" id="RHEA-COMP:10698"/>
        <dbReference type="Rhea" id="RHEA-COMP:10700"/>
        <dbReference type="ChEBI" id="CHEBI:15377"/>
        <dbReference type="ChEBI" id="CHEBI:29950"/>
        <dbReference type="ChEBI" id="CHEBI:50058"/>
        <dbReference type="ChEBI" id="CHEBI:57930"/>
        <dbReference type="ChEBI" id="CHEBI:73316"/>
        <dbReference type="EC" id="1.17.4.1"/>
    </reaction>
</comment>
<evidence type="ECO:0000256" key="13">
    <source>
        <dbReference type="ARBA" id="ARBA00047754"/>
    </source>
</evidence>
<dbReference type="InterPro" id="IPR024434">
    <property type="entry name" value="TSCPD_dom"/>
</dbReference>
<organism evidence="16">
    <name type="scientific">freshwater metagenome</name>
    <dbReference type="NCBI Taxonomy" id="449393"/>
    <lineage>
        <taxon>unclassified sequences</taxon>
        <taxon>metagenomes</taxon>
        <taxon>ecological metagenomes</taxon>
    </lineage>
</organism>
<evidence type="ECO:0000256" key="12">
    <source>
        <dbReference type="ARBA" id="ARBA00033050"/>
    </source>
</evidence>
<feature type="domain" description="Ribonucleotide reductase large subunit C-terminal" evidence="14">
    <location>
        <begin position="15"/>
        <end position="549"/>
    </location>
</feature>
<dbReference type="AlphaFoldDB" id="A0A6J6E0E0"/>
<reference evidence="16" key="1">
    <citation type="submission" date="2020-05" db="EMBL/GenBank/DDBJ databases">
        <authorList>
            <person name="Chiriac C."/>
            <person name="Salcher M."/>
            <person name="Ghai R."/>
            <person name="Kavagutti S V."/>
        </authorList>
    </citation>
    <scope>NUCLEOTIDE SEQUENCE</scope>
</reference>
<dbReference type="InterPro" id="IPR013344">
    <property type="entry name" value="RNR_NrdJ/NrdZ"/>
</dbReference>
<dbReference type="PANTHER" id="PTHR43371:SF1">
    <property type="entry name" value="RIBONUCLEOSIDE-DIPHOSPHATE REDUCTASE"/>
    <property type="match status" value="1"/>
</dbReference>
<dbReference type="SUPFAM" id="SSF51998">
    <property type="entry name" value="PFL-like glycyl radical enzymes"/>
    <property type="match status" value="1"/>
</dbReference>
<evidence type="ECO:0000256" key="11">
    <source>
        <dbReference type="ARBA" id="ARBA00025437"/>
    </source>
</evidence>
<dbReference type="EC" id="1.17.4.1" evidence="3"/>
<evidence type="ECO:0000256" key="4">
    <source>
        <dbReference type="ARBA" id="ARBA00014409"/>
    </source>
</evidence>
<dbReference type="PANTHER" id="PTHR43371">
    <property type="entry name" value="VITAMIN B12-DEPENDENT RIBONUCLEOTIDE REDUCTASE"/>
    <property type="match status" value="1"/>
</dbReference>
<dbReference type="GO" id="GO:0004748">
    <property type="term" value="F:ribonucleoside-diphosphate reductase activity, thioredoxin disulfide as acceptor"/>
    <property type="evidence" value="ECO:0007669"/>
    <property type="project" value="UniProtKB-EC"/>
</dbReference>
<name>A0A6J6E0E0_9ZZZZ</name>
<dbReference type="Pfam" id="PF02867">
    <property type="entry name" value="Ribonuc_red_lgC"/>
    <property type="match status" value="1"/>
</dbReference>
<gene>
    <name evidence="16" type="ORF">UFOPK1603_01092</name>
</gene>
<evidence type="ECO:0000256" key="2">
    <source>
        <dbReference type="ARBA" id="ARBA00007405"/>
    </source>
</evidence>
<sequence>MWFNIGVEGVPQQASACFILSVDDKMDSILNWYVEEGTIFKGGSGAGINLSRIRSSKEFLKGGGTASGPVSFMRGADASAGTIKSGGKTRRAAKMVILNVDHPDIEEFIWCKSREEKKARALRDAGFDMDLDGADITSIQYQNANNSVRVTDEFMQAVVDDTDWHLRAVHDGAIVKTIRARDLMRQISQATWECADPGMQFDTTINHWHTACNTGRINGSNPCSEYMHIDNSACNLASINLLRYLGEDGVFDIEAYKHTIEIMFTAQEILVGNADYPTVPIGDNSRKFRQLGLGYANLGALLMALGLPYDSDEGRALAGAITSLMTGHAYATSARTASRMGPFAGYAENAEHMLRVLGQHRAAAATIDEELVPPALLSAAQQSWDTACELAAEVGVRNSQASVLAPTGTIGLMMDCDTTGVEPDLGLVKMKKLVGGGTMSIVNQTIPRALTKLGYTDAQMDEIVAYINENMSILGAPHIKAEHIPVFACSMGDNIIHYTGHIRMMGAVQPFISGAISKTVNMPEDVSVEEVEKIHIEAWQLGIKAVAIYRDNCKVAQPLSASKKDDDEIDPVAGATEVIERVVEKIVYQPIRQKLPRTRVSRTFEFRVADCKGFVTVGEYEDGRPGEIFVRVSKQGSTLAGIMDAFAISVSHGLQYGVPLRSFIEAFTGMRFEPAGMTDDPDIRIANSLMDYLFRRMAIEYLSPEERAELNILTTSERMQPTLPGVDEGIETRQGSEMPVDPPSIESVTTLLTETQTTMVREVKTTNHDAPMCMQCGVTMQRAGSCHACPSCGTTSGCS</sequence>
<dbReference type="NCBIfam" id="NF005122">
    <property type="entry name" value="PRK06556.1"/>
    <property type="match status" value="1"/>
</dbReference>
<evidence type="ECO:0000256" key="3">
    <source>
        <dbReference type="ARBA" id="ARBA00012274"/>
    </source>
</evidence>
<keyword evidence="6" id="KW-0237">DNA synthesis</keyword>
<dbReference type="NCBIfam" id="TIGR02504">
    <property type="entry name" value="NrdJ_Z"/>
    <property type="match status" value="1"/>
</dbReference>
<evidence type="ECO:0000256" key="7">
    <source>
        <dbReference type="ARBA" id="ARBA00022741"/>
    </source>
</evidence>
<dbReference type="GO" id="GO:0031419">
    <property type="term" value="F:cobalamin binding"/>
    <property type="evidence" value="ECO:0007669"/>
    <property type="project" value="UniProtKB-KW"/>
</dbReference>
<evidence type="ECO:0000313" key="16">
    <source>
        <dbReference type="EMBL" id="CAB4569940.1"/>
    </source>
</evidence>
<comment type="cofactor">
    <cofactor evidence="1">
        <name>adenosylcob(III)alamin</name>
        <dbReference type="ChEBI" id="CHEBI:18408"/>
    </cofactor>
</comment>
<dbReference type="Pfam" id="PF12637">
    <property type="entry name" value="TSCPD"/>
    <property type="match status" value="1"/>
</dbReference>
<evidence type="ECO:0000256" key="9">
    <source>
        <dbReference type="ARBA" id="ARBA00023157"/>
    </source>
</evidence>
<keyword evidence="5" id="KW-0846">Cobalamin</keyword>
<feature type="domain" description="TSCPD" evidence="15">
    <location>
        <begin position="598"/>
        <end position="699"/>
    </location>
</feature>
<dbReference type="InterPro" id="IPR000788">
    <property type="entry name" value="RNR_lg_C"/>
</dbReference>
<keyword evidence="10" id="KW-0170">Cobalt</keyword>
<comment type="function">
    <text evidence="11">Catalyzes the reduction of ribonucleotides to deoxyribonucleotides. May function to provide a pool of deoxyribonucleotide precursors for DNA repair during oxygen limitation and/or for immediate growth after restoration of oxygen.</text>
</comment>
<dbReference type="EMBL" id="CAEZTG010000099">
    <property type="protein sequence ID" value="CAB4569940.1"/>
    <property type="molecule type" value="Genomic_DNA"/>
</dbReference>
<keyword evidence="9" id="KW-1015">Disulfide bond</keyword>
<evidence type="ECO:0000256" key="6">
    <source>
        <dbReference type="ARBA" id="ARBA00022634"/>
    </source>
</evidence>
<dbReference type="CDD" id="cd02888">
    <property type="entry name" value="RNR_II_dimer"/>
    <property type="match status" value="1"/>
</dbReference>
<dbReference type="Gene3D" id="3.20.70.20">
    <property type="match status" value="1"/>
</dbReference>
<keyword evidence="7" id="KW-0547">Nucleotide-binding</keyword>
<evidence type="ECO:0000256" key="10">
    <source>
        <dbReference type="ARBA" id="ARBA00023285"/>
    </source>
</evidence>
<comment type="similarity">
    <text evidence="2">Belongs to the ribonucleoside diphosphate reductase class-2 family.</text>
</comment>
<evidence type="ECO:0000259" key="15">
    <source>
        <dbReference type="Pfam" id="PF12637"/>
    </source>
</evidence>
<proteinExistence type="inferred from homology"/>
<protein>
    <recommendedName>
        <fullName evidence="4">Vitamin B12-dependent ribonucleotide reductase</fullName>
        <ecNumber evidence="3">1.17.4.1</ecNumber>
    </recommendedName>
    <alternativeName>
        <fullName evidence="12">Ribonucleoside-diphosphate reductase NrdJ</fullName>
    </alternativeName>
</protein>
<dbReference type="GO" id="GO:0000166">
    <property type="term" value="F:nucleotide binding"/>
    <property type="evidence" value="ECO:0007669"/>
    <property type="project" value="UniProtKB-KW"/>
</dbReference>
<evidence type="ECO:0000256" key="5">
    <source>
        <dbReference type="ARBA" id="ARBA00022628"/>
    </source>
</evidence>